<sequence length="87" mass="9535">MNSSRYSLFRVTILLAFFIIASDLCMMKTEARGPIYRMPCDSDKECQIGCHNPNCGCASQCIEHVCQCPHPASTVTDVITPPAPPSN</sequence>
<dbReference type="AlphaFoldDB" id="A0AA86SYC2"/>
<reference evidence="2" key="1">
    <citation type="submission" date="2023-10" db="EMBL/GenBank/DDBJ databases">
        <authorList>
            <person name="Domelevo Entfellner J.-B."/>
        </authorList>
    </citation>
    <scope>NUCLEOTIDE SEQUENCE</scope>
</reference>
<organism evidence="2 3">
    <name type="scientific">Sphenostylis stenocarpa</name>
    <dbReference type="NCBI Taxonomy" id="92480"/>
    <lineage>
        <taxon>Eukaryota</taxon>
        <taxon>Viridiplantae</taxon>
        <taxon>Streptophyta</taxon>
        <taxon>Embryophyta</taxon>
        <taxon>Tracheophyta</taxon>
        <taxon>Spermatophyta</taxon>
        <taxon>Magnoliopsida</taxon>
        <taxon>eudicotyledons</taxon>
        <taxon>Gunneridae</taxon>
        <taxon>Pentapetalae</taxon>
        <taxon>rosids</taxon>
        <taxon>fabids</taxon>
        <taxon>Fabales</taxon>
        <taxon>Fabaceae</taxon>
        <taxon>Papilionoideae</taxon>
        <taxon>50 kb inversion clade</taxon>
        <taxon>NPAAA clade</taxon>
        <taxon>indigoferoid/millettioid clade</taxon>
        <taxon>Phaseoleae</taxon>
        <taxon>Sphenostylis</taxon>
    </lineage>
</organism>
<keyword evidence="1" id="KW-0732">Signal</keyword>
<keyword evidence="3" id="KW-1185">Reference proteome</keyword>
<dbReference type="Proteomes" id="UP001189624">
    <property type="component" value="Chromosome 5"/>
</dbReference>
<proteinExistence type="predicted"/>
<accession>A0AA86SYC2</accession>
<gene>
    <name evidence="2" type="ORF">AYBTSS11_LOCUS17927</name>
</gene>
<feature type="chain" id="PRO_5041634714" evidence="1">
    <location>
        <begin position="32"/>
        <end position="87"/>
    </location>
</feature>
<evidence type="ECO:0000256" key="1">
    <source>
        <dbReference type="SAM" id="SignalP"/>
    </source>
</evidence>
<dbReference type="EMBL" id="OY731402">
    <property type="protein sequence ID" value="CAJ1958793.1"/>
    <property type="molecule type" value="Genomic_DNA"/>
</dbReference>
<feature type="signal peptide" evidence="1">
    <location>
        <begin position="1"/>
        <end position="31"/>
    </location>
</feature>
<evidence type="ECO:0000313" key="2">
    <source>
        <dbReference type="EMBL" id="CAJ1958793.1"/>
    </source>
</evidence>
<name>A0AA86SYC2_9FABA</name>
<dbReference type="Gramene" id="rna-AYBTSS11_LOCUS17927">
    <property type="protein sequence ID" value="CAJ1958793.1"/>
    <property type="gene ID" value="gene-AYBTSS11_LOCUS17927"/>
</dbReference>
<evidence type="ECO:0000313" key="3">
    <source>
        <dbReference type="Proteomes" id="UP001189624"/>
    </source>
</evidence>
<protein>
    <submittedName>
        <fullName evidence="2">Uncharacterized protein</fullName>
    </submittedName>
</protein>